<feature type="region of interest" description="Disordered" evidence="2">
    <location>
        <begin position="678"/>
        <end position="755"/>
    </location>
</feature>
<gene>
    <name evidence="4" type="ORF">FWILDA_LOCUS4724</name>
</gene>
<evidence type="ECO:0000256" key="1">
    <source>
        <dbReference type="SAM" id="Coils"/>
    </source>
</evidence>
<feature type="region of interest" description="Disordered" evidence="2">
    <location>
        <begin position="1"/>
        <end position="83"/>
    </location>
</feature>
<organism evidence="4 5">
    <name type="scientific">Funneliformis geosporum</name>
    <dbReference type="NCBI Taxonomy" id="1117311"/>
    <lineage>
        <taxon>Eukaryota</taxon>
        <taxon>Fungi</taxon>
        <taxon>Fungi incertae sedis</taxon>
        <taxon>Mucoromycota</taxon>
        <taxon>Glomeromycotina</taxon>
        <taxon>Glomeromycetes</taxon>
        <taxon>Glomerales</taxon>
        <taxon>Glomeraceae</taxon>
        <taxon>Funneliformis</taxon>
    </lineage>
</organism>
<accession>A0A9W4SIJ2</accession>
<sequence length="891" mass="98258">MFSSPKTPSKKGTAGSLDLGSLGIEGLDDLDLPADDDLSEMDFDDPDLLRELSALSSGIQQSKSKQKPKPQPPKAKLNHNSISVPGDIDIEALGALGADDDEVEFNEEDMKDPNLLRELQELGGGGHDEKDEINRSTNEKLTLKKTQIETSSVKASDNLQTKTQITTSSVKTSDNLQTEVDVTHDVLISLQGEPSLEVMLQSNDVNVLAKYIQEEKLNAIMKKREGDKVGAVESMKAYKQLEAKRAQILSQSKRDSKIEVGSSPSSQKLDDLSKNFAEQASLSSPVSQNTRKNSEISPQNQKIIDTLSQRFKQYKEAAVAFKSSNNVPRAEECINTATIIYKTMKSLKNGDELPEGWEIPGEPDVSKCEIVSQSTVFSSTTENKTQVNITPVSTPKKKVLTVLDNATNLNIMNEDEQPFAMISKEDQYARLITQLESQVDLCTTISAYYLKTGNKTLAATFYRYKKSFVADLTSLISYRTHSKNVPAFHFQDITYCVENAFLHLSANDMEIGIERAYNLGNKDVNGKDVDAYVSWDLGWPTEGSPGAGSGKGDTSTATRGMDPEFNWKKIINIERTKAFQRYLNSKKATFEVFHYRGFLRKDISLGKATVKLDQLLSKAEIHEVFNLVDHVRKPTGGKLEIRLRLRTPLINPDIISKTEKWLIIDEFNANNPAFASFPSTPQASTSSPALTPARNTSSPTLAQTPIKPKVVTPQTPPPPSTPTPIKNETPQISTPVAKQKVARDTPATATPSRDIVSADDAQSELEQAEQQLNNVDLLVSSLVIQNELDVVNNQITILEAQRKPIPEDLTDRKASLDIKQNLLVIQVETGQLTLDKYIDQVRANIVSCKKLALIFKKAGKLEEAKKALVRSKIMEGEVNEVEEAMASGAMG</sequence>
<feature type="region of interest" description="Disordered" evidence="2">
    <location>
        <begin position="279"/>
        <end position="301"/>
    </location>
</feature>
<dbReference type="PANTHER" id="PTHR13076:SF9">
    <property type="entry name" value="COILED-COIL AND C2 DOMAIN-CONTAINING PROTEIN 1-LIKE"/>
    <property type="match status" value="1"/>
</dbReference>
<reference evidence="4" key="1">
    <citation type="submission" date="2022-08" db="EMBL/GenBank/DDBJ databases">
        <authorList>
            <person name="Kallberg Y."/>
            <person name="Tangrot J."/>
            <person name="Rosling A."/>
        </authorList>
    </citation>
    <scope>NUCLEOTIDE SEQUENCE</scope>
    <source>
        <strain evidence="4">Wild A</strain>
    </source>
</reference>
<dbReference type="GO" id="GO:0001227">
    <property type="term" value="F:DNA-binding transcription repressor activity, RNA polymerase II-specific"/>
    <property type="evidence" value="ECO:0007669"/>
    <property type="project" value="InterPro"/>
</dbReference>
<feature type="compositionally biased region" description="Acidic residues" evidence="2">
    <location>
        <begin position="26"/>
        <end position="46"/>
    </location>
</feature>
<dbReference type="PROSITE" id="PS50004">
    <property type="entry name" value="C2"/>
    <property type="match status" value="1"/>
</dbReference>
<keyword evidence="1" id="KW-0175">Coiled coil</keyword>
<dbReference type="AlphaFoldDB" id="A0A9W4SIJ2"/>
<dbReference type="Pfam" id="PF00168">
    <property type="entry name" value="C2"/>
    <property type="match status" value="1"/>
</dbReference>
<dbReference type="InterPro" id="IPR035892">
    <property type="entry name" value="C2_domain_sf"/>
</dbReference>
<name>A0A9W4SIJ2_9GLOM</name>
<dbReference type="InterPro" id="IPR000008">
    <property type="entry name" value="C2_dom"/>
</dbReference>
<feature type="compositionally biased region" description="Polar residues" evidence="2">
    <location>
        <begin position="726"/>
        <end position="736"/>
    </location>
</feature>
<feature type="compositionally biased region" description="Polar residues" evidence="2">
    <location>
        <begin position="694"/>
        <end position="703"/>
    </location>
</feature>
<evidence type="ECO:0000256" key="2">
    <source>
        <dbReference type="SAM" id="MobiDB-lite"/>
    </source>
</evidence>
<evidence type="ECO:0000313" key="4">
    <source>
        <dbReference type="EMBL" id="CAI2170729.1"/>
    </source>
</evidence>
<dbReference type="SUPFAM" id="SSF49562">
    <property type="entry name" value="C2 domain (Calcium/lipid-binding domain, CaLB)"/>
    <property type="match status" value="1"/>
</dbReference>
<evidence type="ECO:0000259" key="3">
    <source>
        <dbReference type="PROSITE" id="PS50004"/>
    </source>
</evidence>
<comment type="caution">
    <text evidence="4">The sequence shown here is derived from an EMBL/GenBank/DDBJ whole genome shotgun (WGS) entry which is preliminary data.</text>
</comment>
<feature type="compositionally biased region" description="Low complexity" evidence="2">
    <location>
        <begin position="704"/>
        <end position="713"/>
    </location>
</feature>
<feature type="domain" description="C2" evidence="3">
    <location>
        <begin position="489"/>
        <end position="625"/>
    </location>
</feature>
<dbReference type="PANTHER" id="PTHR13076">
    <property type="entry name" value="COILED-COIL AND C2 DOMAIN-CONTAINING PROTEIN 1-LIKE"/>
    <property type="match status" value="1"/>
</dbReference>
<protein>
    <submittedName>
        <fullName evidence="4">7339_t:CDS:1</fullName>
    </submittedName>
</protein>
<proteinExistence type="predicted"/>
<dbReference type="Gene3D" id="2.60.40.150">
    <property type="entry name" value="C2 domain"/>
    <property type="match status" value="1"/>
</dbReference>
<keyword evidence="5" id="KW-1185">Reference proteome</keyword>
<evidence type="ECO:0000313" key="5">
    <source>
        <dbReference type="Proteomes" id="UP001153678"/>
    </source>
</evidence>
<feature type="coiled-coil region" evidence="1">
    <location>
        <begin position="758"/>
        <end position="785"/>
    </location>
</feature>
<feature type="compositionally biased region" description="Low complexity" evidence="2">
    <location>
        <begin position="678"/>
        <end position="693"/>
    </location>
</feature>
<dbReference type="OrthoDB" id="19996at2759"/>
<dbReference type="EMBL" id="CAMKVN010000734">
    <property type="protein sequence ID" value="CAI2170729.1"/>
    <property type="molecule type" value="Genomic_DNA"/>
</dbReference>
<dbReference type="Proteomes" id="UP001153678">
    <property type="component" value="Unassembled WGS sequence"/>
</dbReference>
<feature type="region of interest" description="Disordered" evidence="2">
    <location>
        <begin position="252"/>
        <end position="271"/>
    </location>
</feature>
<dbReference type="InterPro" id="IPR039725">
    <property type="entry name" value="CC2D1A/B"/>
</dbReference>